<dbReference type="PANTHER" id="PTHR14594:SF1">
    <property type="entry name" value="CENTROSOMAL PROTEIN OF 70 KDA"/>
    <property type="match status" value="1"/>
</dbReference>
<sequence length="842" mass="93643">MAAKGDKDQVVGAQTPAIIGIEEPLQDSPIYLGEEGTPVSNLELSSPSLSATTTQATALATEEKPVPAEGSGETMPTLRSMREAAAEQDSKVVLEDFDFHSKQLREELQTFKDSLMTMSSSATATPSPPTVERVYKQPEINPLHTGEHLREGSDENTASSEYSSPDRAESPAGTPKTVYESPMTSPAAPSLMGTPMTGVRGPGSGRDHSLERLSKVLRHNGFGLHFVGGDASAKVNGVVSAFFQVLNQYERRGKLIQEMIASNELSAKQEQRLESKARKMKVERDEARRDLNLLSEKFEAKLSRSMKEKRSASEGKKVLGTEKERIQGKLTHLEHIVRAREKEIDQLRNKLRERTERDERRQRRDGEIYDKLRHKVSRHSSGSVNAIVRELRAVEIVGIYESQREVLESELTALRTDLHATKARLDEKEKYILNKDMAGNWKTPAEGEILNSLAHSEKQAADAVRKLAEVEMRAADAAMASAKEVAEEQRKNEVLAEENASLILELESRPQLRDLQAAQRQIEMLERKVSSLGDGNKENLPQDVKRQMTRAASAKIRKDRKLFQLGLHKVQNLPHSVLVEIVQDACLKVELGDPTSLSQSLAKLLRIVAAVPRMERFVGAVCEITLQDGISFAPKDVKGSPEPKDVPRILQHWLSDLRKLKDLELLHSGLVGELQHRSSATRAKGRSTGGIMAAVKEMVVAERAFHQMKATFDNASQIMKDNPDELLSKIVAHFQRLFNCKNLEGTFAAINQAYLSLTESRNFIKALRNLVGLDRSAGINACLARVRQLVMLQAEKYANTLDEGKPKEEEQEKEQEEEEEGGEEEQEQEEDSESEGEGSDGV</sequence>
<comment type="function">
    <text evidence="8">Plays a role in the organization of both preexisting and nascent microtubules in interphase cells. During mitosis, required for the organization and orientation of the mitotic spindle.</text>
</comment>
<proteinExistence type="predicted"/>
<dbReference type="GO" id="GO:0070507">
    <property type="term" value="P:regulation of microtubule cytoskeleton organization"/>
    <property type="evidence" value="ECO:0007669"/>
    <property type="project" value="InterPro"/>
</dbReference>
<dbReference type="GO" id="GO:0043015">
    <property type="term" value="F:gamma-tubulin binding"/>
    <property type="evidence" value="ECO:0007669"/>
    <property type="project" value="InterPro"/>
</dbReference>
<feature type="region of interest" description="Disordered" evidence="10">
    <location>
        <begin position="27"/>
        <end position="75"/>
    </location>
</feature>
<evidence type="ECO:0000256" key="10">
    <source>
        <dbReference type="SAM" id="MobiDB-lite"/>
    </source>
</evidence>
<dbReference type="InterPro" id="IPR037692">
    <property type="entry name" value="CEP70"/>
</dbReference>
<keyword evidence="4" id="KW-0963">Cytoplasm</keyword>
<evidence type="ECO:0000256" key="5">
    <source>
        <dbReference type="ARBA" id="ARBA00022803"/>
    </source>
</evidence>
<feature type="coiled-coil region" evidence="9">
    <location>
        <begin position="270"/>
        <end position="297"/>
    </location>
</feature>
<keyword evidence="6 9" id="KW-0175">Coiled coil</keyword>
<evidence type="ECO:0000256" key="4">
    <source>
        <dbReference type="ARBA" id="ARBA00022490"/>
    </source>
</evidence>
<organism evidence="11 12">
    <name type="scientific">Chloropicon roscoffensis</name>
    <dbReference type="NCBI Taxonomy" id="1461544"/>
    <lineage>
        <taxon>Eukaryota</taxon>
        <taxon>Viridiplantae</taxon>
        <taxon>Chlorophyta</taxon>
        <taxon>Chloropicophyceae</taxon>
        <taxon>Chloropicales</taxon>
        <taxon>Chloropicaceae</taxon>
        <taxon>Chloropicon</taxon>
    </lineage>
</organism>
<feature type="coiled-coil region" evidence="9">
    <location>
        <begin position="453"/>
        <end position="535"/>
    </location>
</feature>
<evidence type="ECO:0000256" key="9">
    <source>
        <dbReference type="SAM" id="Coils"/>
    </source>
</evidence>
<feature type="region of interest" description="Disordered" evidence="10">
    <location>
        <begin position="798"/>
        <end position="842"/>
    </location>
</feature>
<feature type="region of interest" description="Disordered" evidence="10">
    <location>
        <begin position="141"/>
        <end position="207"/>
    </location>
</feature>
<evidence type="ECO:0000256" key="1">
    <source>
        <dbReference type="ARBA" id="ARBA00004300"/>
    </source>
</evidence>
<evidence type="ECO:0000256" key="8">
    <source>
        <dbReference type="ARBA" id="ARBA00025273"/>
    </source>
</evidence>
<dbReference type="GO" id="GO:0005815">
    <property type="term" value="C:microtubule organizing center"/>
    <property type="evidence" value="ECO:0007669"/>
    <property type="project" value="TreeGrafter"/>
</dbReference>
<gene>
    <name evidence="11" type="ORF">HKI87_03g22030</name>
</gene>
<dbReference type="AlphaFoldDB" id="A0AAX4P400"/>
<feature type="compositionally biased region" description="Acidic residues" evidence="10">
    <location>
        <begin position="811"/>
        <end position="842"/>
    </location>
</feature>
<keyword evidence="12" id="KW-1185">Reference proteome</keyword>
<name>A0AAX4P400_9CHLO</name>
<evidence type="ECO:0000256" key="6">
    <source>
        <dbReference type="ARBA" id="ARBA00023054"/>
    </source>
</evidence>
<evidence type="ECO:0000256" key="3">
    <source>
        <dbReference type="ARBA" id="ARBA00018408"/>
    </source>
</evidence>
<dbReference type="GO" id="GO:0060271">
    <property type="term" value="P:cilium assembly"/>
    <property type="evidence" value="ECO:0007669"/>
    <property type="project" value="InterPro"/>
</dbReference>
<feature type="coiled-coil region" evidence="9">
    <location>
        <begin position="330"/>
        <end position="357"/>
    </location>
</feature>
<comment type="subunit">
    <text evidence="2">Directly interacts with tubulin-gamma; this interaction determines centrosomal localization.</text>
</comment>
<protein>
    <recommendedName>
        <fullName evidence="3">Centrosomal protein of 70 kDa</fullName>
    </recommendedName>
</protein>
<dbReference type="EMBL" id="CP151503">
    <property type="protein sequence ID" value="WZN60669.1"/>
    <property type="molecule type" value="Genomic_DNA"/>
</dbReference>
<dbReference type="Proteomes" id="UP001472866">
    <property type="component" value="Chromosome 03"/>
</dbReference>
<evidence type="ECO:0000313" key="12">
    <source>
        <dbReference type="Proteomes" id="UP001472866"/>
    </source>
</evidence>
<evidence type="ECO:0000256" key="7">
    <source>
        <dbReference type="ARBA" id="ARBA00023212"/>
    </source>
</evidence>
<comment type="subcellular location">
    <subcellularLocation>
        <location evidence="1">Cytoplasm</location>
        <location evidence="1">Cytoskeleton</location>
        <location evidence="1">Microtubule organizing center</location>
        <location evidence="1">Centrosome</location>
    </subcellularLocation>
</comment>
<feature type="compositionally biased region" description="Low complexity" evidence="10">
    <location>
        <begin position="42"/>
        <end position="60"/>
    </location>
</feature>
<dbReference type="PANTHER" id="PTHR14594">
    <property type="entry name" value="CENTROSOMAL PROTEIN OF 70 KDA"/>
    <property type="match status" value="1"/>
</dbReference>
<evidence type="ECO:0000313" key="11">
    <source>
        <dbReference type="EMBL" id="WZN60669.1"/>
    </source>
</evidence>
<reference evidence="11 12" key="1">
    <citation type="submission" date="2024-03" db="EMBL/GenBank/DDBJ databases">
        <title>Complete genome sequence of the green alga Chloropicon roscoffensis RCC1871.</title>
        <authorList>
            <person name="Lemieux C."/>
            <person name="Pombert J.-F."/>
            <person name="Otis C."/>
            <person name="Turmel M."/>
        </authorList>
    </citation>
    <scope>NUCLEOTIDE SEQUENCE [LARGE SCALE GENOMIC DNA]</scope>
    <source>
        <strain evidence="11 12">RCC1871</strain>
    </source>
</reference>
<keyword evidence="5" id="KW-0802">TPR repeat</keyword>
<accession>A0AAX4P400</accession>
<keyword evidence="7" id="KW-0206">Cytoskeleton</keyword>
<evidence type="ECO:0000256" key="2">
    <source>
        <dbReference type="ARBA" id="ARBA00011832"/>
    </source>
</evidence>